<gene>
    <name evidence="1" type="ORF">OWV82_017179</name>
</gene>
<reference evidence="1 2" key="1">
    <citation type="journal article" date="2023" name="Science">
        <title>Complex scaffold remodeling in plant triterpene biosynthesis.</title>
        <authorList>
            <person name="De La Pena R."/>
            <person name="Hodgson H."/>
            <person name="Liu J.C."/>
            <person name="Stephenson M.J."/>
            <person name="Martin A.C."/>
            <person name="Owen C."/>
            <person name="Harkess A."/>
            <person name="Leebens-Mack J."/>
            <person name="Jimenez L.E."/>
            <person name="Osbourn A."/>
            <person name="Sattely E.S."/>
        </authorList>
    </citation>
    <scope>NUCLEOTIDE SEQUENCE [LARGE SCALE GENOMIC DNA]</scope>
    <source>
        <strain evidence="2">cv. JPN11</strain>
        <tissue evidence="1">Leaf</tissue>
    </source>
</reference>
<accession>A0ACC1XIJ2</accession>
<dbReference type="EMBL" id="CM051402">
    <property type="protein sequence ID" value="KAJ4711103.1"/>
    <property type="molecule type" value="Genomic_DNA"/>
</dbReference>
<sequence>MDNNVASTEHVFVKHEPMREELVQMAVKFLSHSTVRNSPVIHRRTFLEQKGLTRKEIDEAFCHVSDPPSNVTTGQSLTSHQDAQSNAFTNVQPQATALATSLSSQFYWTHALVVVGFLAASFVGTTILLKNSILPRLKSWIWKIVLEEHDGSIKKSNPCLIEEVTAAAKSATSAAADGVKTSMKMLNSKNKDRHYLETLVKRLDIQVAEMRTISNVIKKLEGTREAALSLYKKPEKYNQRTSGNGPNNIPQNRFVLDSKENLSSLGSLTNVKANDTSSFDGSVRPSSAPPSMGQHPRSYMEIMAMVQRGETPPGIKEINDSPPNPDQPLPNPRVVPRIKPWEVAQSNNNGSYAQNLGSTLQLSGDRMVPWWHRKNIGVTEPTNGKRTNFYHVMTHEQPVNTSWAPPQPPSFAMAGEASAIRYS</sequence>
<organism evidence="1 2">
    <name type="scientific">Melia azedarach</name>
    <name type="common">Chinaberry tree</name>
    <dbReference type="NCBI Taxonomy" id="155640"/>
    <lineage>
        <taxon>Eukaryota</taxon>
        <taxon>Viridiplantae</taxon>
        <taxon>Streptophyta</taxon>
        <taxon>Embryophyta</taxon>
        <taxon>Tracheophyta</taxon>
        <taxon>Spermatophyta</taxon>
        <taxon>Magnoliopsida</taxon>
        <taxon>eudicotyledons</taxon>
        <taxon>Gunneridae</taxon>
        <taxon>Pentapetalae</taxon>
        <taxon>rosids</taxon>
        <taxon>malvids</taxon>
        <taxon>Sapindales</taxon>
        <taxon>Meliaceae</taxon>
        <taxon>Melia</taxon>
    </lineage>
</organism>
<evidence type="ECO:0000313" key="1">
    <source>
        <dbReference type="EMBL" id="KAJ4711103.1"/>
    </source>
</evidence>
<keyword evidence="2" id="KW-1185">Reference proteome</keyword>
<name>A0ACC1XIJ2_MELAZ</name>
<protein>
    <submittedName>
        <fullName evidence="1">Peroxisomal membrane protein PEX14</fullName>
    </submittedName>
</protein>
<dbReference type="Proteomes" id="UP001164539">
    <property type="component" value="Chromosome 9"/>
</dbReference>
<proteinExistence type="predicted"/>
<comment type="caution">
    <text evidence="1">The sequence shown here is derived from an EMBL/GenBank/DDBJ whole genome shotgun (WGS) entry which is preliminary data.</text>
</comment>
<evidence type="ECO:0000313" key="2">
    <source>
        <dbReference type="Proteomes" id="UP001164539"/>
    </source>
</evidence>